<dbReference type="Proteomes" id="UP000014760">
    <property type="component" value="Unassembled WGS sequence"/>
</dbReference>
<sequence length="80" mass="9102">LKKSSVKIAHILMCAINRSFDEGKVPNDLKISIVVPVYKEGDPMELANYRPEIVSSCLSEIFEQLMYQQIVDFLEANEVL</sequence>
<reference evidence="3" key="1">
    <citation type="submission" date="2012-12" db="EMBL/GenBank/DDBJ databases">
        <authorList>
            <person name="Hellsten U."/>
            <person name="Grimwood J."/>
            <person name="Chapman J.A."/>
            <person name="Shapiro H."/>
            <person name="Aerts A."/>
            <person name="Otillar R.P."/>
            <person name="Terry A.Y."/>
            <person name="Boore J.L."/>
            <person name="Simakov O."/>
            <person name="Marletaz F."/>
            <person name="Cho S.-J."/>
            <person name="Edsinger-Gonzales E."/>
            <person name="Havlak P."/>
            <person name="Kuo D.-H."/>
            <person name="Larsson T."/>
            <person name="Lv J."/>
            <person name="Arendt D."/>
            <person name="Savage R."/>
            <person name="Osoegawa K."/>
            <person name="de Jong P."/>
            <person name="Lindberg D.R."/>
            <person name="Seaver E.C."/>
            <person name="Weisblat D.A."/>
            <person name="Putnam N.H."/>
            <person name="Grigoriev I.V."/>
            <person name="Rokhsar D.S."/>
        </authorList>
    </citation>
    <scope>NUCLEOTIDE SEQUENCE</scope>
    <source>
        <strain evidence="3">I ESC-2004</strain>
    </source>
</reference>
<dbReference type="OrthoDB" id="445826at2759"/>
<keyword evidence="3" id="KW-1185">Reference proteome</keyword>
<dbReference type="EnsemblMetazoa" id="CapteT41215">
    <property type="protein sequence ID" value="CapteP41215"/>
    <property type="gene ID" value="CapteG41215"/>
</dbReference>
<dbReference type="EMBL" id="AMQN01025132">
    <property type="status" value="NOT_ANNOTATED_CDS"/>
    <property type="molecule type" value="Genomic_DNA"/>
</dbReference>
<organism evidence="1">
    <name type="scientific">Capitella teleta</name>
    <name type="common">Polychaete worm</name>
    <dbReference type="NCBI Taxonomy" id="283909"/>
    <lineage>
        <taxon>Eukaryota</taxon>
        <taxon>Metazoa</taxon>
        <taxon>Spiralia</taxon>
        <taxon>Lophotrochozoa</taxon>
        <taxon>Annelida</taxon>
        <taxon>Polychaeta</taxon>
        <taxon>Sedentaria</taxon>
        <taxon>Scolecida</taxon>
        <taxon>Capitellidae</taxon>
        <taxon>Capitella</taxon>
    </lineage>
</organism>
<feature type="non-terminal residue" evidence="1">
    <location>
        <position position="80"/>
    </location>
</feature>
<evidence type="ECO:0000313" key="1">
    <source>
        <dbReference type="EMBL" id="ELU02300.1"/>
    </source>
</evidence>
<reference evidence="1 3" key="2">
    <citation type="journal article" date="2013" name="Nature">
        <title>Insights into bilaterian evolution from three spiralian genomes.</title>
        <authorList>
            <person name="Simakov O."/>
            <person name="Marletaz F."/>
            <person name="Cho S.J."/>
            <person name="Edsinger-Gonzales E."/>
            <person name="Havlak P."/>
            <person name="Hellsten U."/>
            <person name="Kuo D.H."/>
            <person name="Larsson T."/>
            <person name="Lv J."/>
            <person name="Arendt D."/>
            <person name="Savage R."/>
            <person name="Osoegawa K."/>
            <person name="de Jong P."/>
            <person name="Grimwood J."/>
            <person name="Chapman J.A."/>
            <person name="Shapiro H."/>
            <person name="Aerts A."/>
            <person name="Otillar R.P."/>
            <person name="Terry A.Y."/>
            <person name="Boore J.L."/>
            <person name="Grigoriev I.V."/>
            <person name="Lindberg D.R."/>
            <person name="Seaver E.C."/>
            <person name="Weisblat D.A."/>
            <person name="Putnam N.H."/>
            <person name="Rokhsar D.S."/>
        </authorList>
    </citation>
    <scope>NUCLEOTIDE SEQUENCE</scope>
    <source>
        <strain evidence="1 3">I ESC-2004</strain>
    </source>
</reference>
<proteinExistence type="predicted"/>
<protein>
    <submittedName>
        <fullName evidence="1 2">Uncharacterized protein</fullName>
    </submittedName>
</protein>
<feature type="non-terminal residue" evidence="1">
    <location>
        <position position="1"/>
    </location>
</feature>
<name>R7U7F8_CAPTE</name>
<dbReference type="STRING" id="283909.R7U7F8"/>
<dbReference type="AlphaFoldDB" id="R7U7F8"/>
<dbReference type="EMBL" id="KB304230">
    <property type="protein sequence ID" value="ELU02300.1"/>
    <property type="molecule type" value="Genomic_DNA"/>
</dbReference>
<reference evidence="2" key="3">
    <citation type="submission" date="2015-06" db="UniProtKB">
        <authorList>
            <consortium name="EnsemblMetazoa"/>
        </authorList>
    </citation>
    <scope>IDENTIFICATION</scope>
</reference>
<gene>
    <name evidence="1" type="ORF">CAPTEDRAFT_41215</name>
</gene>
<accession>R7U7F8</accession>
<dbReference type="HOGENOM" id="CLU_118269_2_2_1"/>
<evidence type="ECO:0000313" key="2">
    <source>
        <dbReference type="EnsemblMetazoa" id="CapteP41215"/>
    </source>
</evidence>
<evidence type="ECO:0000313" key="3">
    <source>
        <dbReference type="Proteomes" id="UP000014760"/>
    </source>
</evidence>